<evidence type="ECO:0000259" key="1">
    <source>
        <dbReference type="PROSITE" id="PS51186"/>
    </source>
</evidence>
<dbReference type="Proteomes" id="UP000006228">
    <property type="component" value="Unassembled WGS sequence"/>
</dbReference>
<dbReference type="AlphaFoldDB" id="E8M1J3"/>
<feature type="domain" description="N-acetyltransferase" evidence="1">
    <location>
        <begin position="1"/>
        <end position="156"/>
    </location>
</feature>
<comment type="caution">
    <text evidence="2">The sequence shown here is derived from an EMBL/GenBank/DDBJ whole genome shotgun (WGS) entry which is preliminary data.</text>
</comment>
<dbReference type="CDD" id="cd04301">
    <property type="entry name" value="NAT_SF"/>
    <property type="match status" value="1"/>
</dbReference>
<dbReference type="Pfam" id="PF13302">
    <property type="entry name" value="Acetyltransf_3"/>
    <property type="match status" value="1"/>
</dbReference>
<dbReference type="PANTHER" id="PTHR43792:SF1">
    <property type="entry name" value="N-ACETYLTRANSFERASE DOMAIN-CONTAINING PROTEIN"/>
    <property type="match status" value="1"/>
</dbReference>
<dbReference type="OrthoDB" id="7852312at2"/>
<dbReference type="SUPFAM" id="SSF55729">
    <property type="entry name" value="Acyl-CoA N-acyltransferases (Nat)"/>
    <property type="match status" value="1"/>
</dbReference>
<protein>
    <submittedName>
        <fullName evidence="2">Putative acetyltransferase</fullName>
    </submittedName>
</protein>
<evidence type="ECO:0000313" key="3">
    <source>
        <dbReference type="Proteomes" id="UP000006228"/>
    </source>
</evidence>
<gene>
    <name evidence="2" type="ORF">VISI1226_05194</name>
</gene>
<accession>E8M1J3</accession>
<dbReference type="PROSITE" id="PS51186">
    <property type="entry name" value="GNAT"/>
    <property type="match status" value="1"/>
</dbReference>
<proteinExistence type="predicted"/>
<keyword evidence="2" id="KW-0808">Transferase</keyword>
<name>E8M1J3_PHOS4</name>
<dbReference type="InterPro" id="IPR016181">
    <property type="entry name" value="Acyl_CoA_acyltransferase"/>
</dbReference>
<evidence type="ECO:0000313" key="2">
    <source>
        <dbReference type="EMBL" id="EGA72173.1"/>
    </source>
</evidence>
<dbReference type="EMBL" id="AEVT01000006">
    <property type="protein sequence ID" value="EGA72173.1"/>
    <property type="molecule type" value="Genomic_DNA"/>
</dbReference>
<sequence length="167" mass="18512">MSQITQQDWSLFQSLNQDPAVISLCFDEPSPEALKESFESRLPRWSKGAEHWLCLTVTLSESGEKIGVTGFRVSDGVAEVGYLFLPQYHGLGYGTESLKALVKWAIEDLGIEAFNAVVTEGNFGSEKVLTNSGFTLHQVVPDAYQIGGKLYADHIYRLDHVSIERSV</sequence>
<dbReference type="eggNOG" id="COG1670">
    <property type="taxonomic scope" value="Bacteria"/>
</dbReference>
<dbReference type="Gene3D" id="3.40.630.30">
    <property type="match status" value="1"/>
</dbReference>
<organism evidence="2 3">
    <name type="scientific">Vibrio sinaloensis DSM 21326</name>
    <dbReference type="NCBI Taxonomy" id="945550"/>
    <lineage>
        <taxon>Bacteria</taxon>
        <taxon>Pseudomonadati</taxon>
        <taxon>Pseudomonadota</taxon>
        <taxon>Gammaproteobacteria</taxon>
        <taxon>Vibrionales</taxon>
        <taxon>Vibrionaceae</taxon>
        <taxon>Vibrio</taxon>
        <taxon>Vibrio oreintalis group</taxon>
    </lineage>
</organism>
<dbReference type="GO" id="GO:0016747">
    <property type="term" value="F:acyltransferase activity, transferring groups other than amino-acyl groups"/>
    <property type="evidence" value="ECO:0007669"/>
    <property type="project" value="InterPro"/>
</dbReference>
<dbReference type="InterPro" id="IPR000182">
    <property type="entry name" value="GNAT_dom"/>
</dbReference>
<dbReference type="PANTHER" id="PTHR43792">
    <property type="entry name" value="GNAT FAMILY, PUTATIVE (AFU_ORTHOLOGUE AFUA_3G00765)-RELATED-RELATED"/>
    <property type="match status" value="1"/>
</dbReference>
<reference evidence="2 3" key="1">
    <citation type="journal article" date="2012" name="Int. J. Syst. Evol. Microbiol.">
        <title>Vibrio caribbeanicus sp. nov., isolated from the marine sponge Scleritoderma cyanea.</title>
        <authorList>
            <person name="Hoffmann M."/>
            <person name="Monday S.R."/>
            <person name="Allard M.W."/>
            <person name="Strain E.A."/>
            <person name="Whittaker P."/>
            <person name="Naum M."/>
            <person name="McCarthy P.J."/>
            <person name="Lopez J.V."/>
            <person name="Fischer M."/>
            <person name="Brown E.W."/>
        </authorList>
    </citation>
    <scope>NUCLEOTIDE SEQUENCE [LARGE SCALE GENOMIC DNA]</scope>
    <source>
        <strain evidence="3">DSMZ 21326</strain>
    </source>
</reference>
<dbReference type="InterPro" id="IPR051531">
    <property type="entry name" value="N-acetyltransferase"/>
</dbReference>